<organism evidence="1 2">
    <name type="scientific">Canavalia gladiata</name>
    <name type="common">Sword bean</name>
    <name type="synonym">Dolichos gladiatus</name>
    <dbReference type="NCBI Taxonomy" id="3824"/>
    <lineage>
        <taxon>Eukaryota</taxon>
        <taxon>Viridiplantae</taxon>
        <taxon>Streptophyta</taxon>
        <taxon>Embryophyta</taxon>
        <taxon>Tracheophyta</taxon>
        <taxon>Spermatophyta</taxon>
        <taxon>Magnoliopsida</taxon>
        <taxon>eudicotyledons</taxon>
        <taxon>Gunneridae</taxon>
        <taxon>Pentapetalae</taxon>
        <taxon>rosids</taxon>
        <taxon>fabids</taxon>
        <taxon>Fabales</taxon>
        <taxon>Fabaceae</taxon>
        <taxon>Papilionoideae</taxon>
        <taxon>50 kb inversion clade</taxon>
        <taxon>NPAAA clade</taxon>
        <taxon>indigoferoid/millettioid clade</taxon>
        <taxon>Phaseoleae</taxon>
        <taxon>Canavalia</taxon>
    </lineage>
</organism>
<reference evidence="1 2" key="1">
    <citation type="submission" date="2024-01" db="EMBL/GenBank/DDBJ databases">
        <title>The genomes of 5 underutilized Papilionoideae crops provide insights into root nodulation and disease resistanc.</title>
        <authorList>
            <person name="Jiang F."/>
        </authorList>
    </citation>
    <scope>NUCLEOTIDE SEQUENCE [LARGE SCALE GENOMIC DNA]</scope>
    <source>
        <strain evidence="1">LVBAO_FW01</strain>
        <tissue evidence="1">Leaves</tissue>
    </source>
</reference>
<evidence type="ECO:0000313" key="2">
    <source>
        <dbReference type="Proteomes" id="UP001367508"/>
    </source>
</evidence>
<proteinExistence type="predicted"/>
<keyword evidence="2" id="KW-1185">Reference proteome</keyword>
<accession>A0AAN9KWT8</accession>
<comment type="caution">
    <text evidence="1">The sequence shown here is derived from an EMBL/GenBank/DDBJ whole genome shotgun (WGS) entry which is preliminary data.</text>
</comment>
<sequence length="117" mass="13036">MEPEISNWPNYLNRPALSHGLIFGSIRPIVVTDPRPSRLSPPCLRADLTLRRVSVSAFHKSASNTADVFQLKQTKTLSHLVLSPTKIKPDFPLIQTGSPKVCNLKPRMDVSLCLYSL</sequence>
<gene>
    <name evidence="1" type="ORF">VNO77_27218</name>
</gene>
<dbReference type="Proteomes" id="UP001367508">
    <property type="component" value="Unassembled WGS sequence"/>
</dbReference>
<dbReference type="EMBL" id="JAYMYQ010000006">
    <property type="protein sequence ID" value="KAK7323728.1"/>
    <property type="molecule type" value="Genomic_DNA"/>
</dbReference>
<name>A0AAN9KWT8_CANGL</name>
<protein>
    <submittedName>
        <fullName evidence="1">Uncharacterized protein</fullName>
    </submittedName>
</protein>
<dbReference type="AlphaFoldDB" id="A0AAN9KWT8"/>
<evidence type="ECO:0000313" key="1">
    <source>
        <dbReference type="EMBL" id="KAK7323728.1"/>
    </source>
</evidence>